<protein>
    <submittedName>
        <fullName evidence="5">Putative Mur ligase family, catalytic domain protein</fullName>
    </submittedName>
</protein>
<keyword evidence="5" id="KW-0436">Ligase</keyword>
<dbReference type="Gene3D" id="3.40.1390.10">
    <property type="entry name" value="MurE/MurF, N-terminal domain"/>
    <property type="match status" value="1"/>
</dbReference>
<dbReference type="InterPro" id="IPR005761">
    <property type="entry name" value="UDP-N-AcMur-Glu-dNH2Pim_ligase"/>
</dbReference>
<dbReference type="SUPFAM" id="SSF53623">
    <property type="entry name" value="MurD-like peptide ligases, catalytic domain"/>
    <property type="match status" value="1"/>
</dbReference>
<dbReference type="SUPFAM" id="SSF53244">
    <property type="entry name" value="MurD-like peptide ligases, peptide-binding domain"/>
    <property type="match status" value="1"/>
</dbReference>
<evidence type="ECO:0000259" key="4">
    <source>
        <dbReference type="Pfam" id="PF08245"/>
    </source>
</evidence>
<dbReference type="AlphaFoldDB" id="B3T6U2"/>
<dbReference type="NCBIfam" id="TIGR01085">
    <property type="entry name" value="murE"/>
    <property type="match status" value="1"/>
</dbReference>
<sequence>MRFETCIGRLRQSDLLVEGSASAQSSFDRLVIDSRDVGSSDCFVALKGTNVDGHLFIDKAVLNGAIAIVCESGPAVAGPDIALVKDSRRALAELASLMESDPASKLKVFAVTGTNGKTTVATLVAHVLDANNHKSGFIGTTGYRDGTHFYEAVRTTPSTVRVYELLGQMLASGCSHCSMELSSHAIDQDRIRMRDVDVALFTNLTRDHLDYHSTFELYFAAKKKLFDELPDGAVAVVNVDDPRGKGIAADTTGSVITFGSDDHSDVSFSIEGNELSGLDLTIDGHRRRFQLAGTYNASNLAAAYAASRALGLSALESIDALSSSPPVEGRFERMQFEGGTMVIVDYAHTPDALKNVLEATLESMRPGSTLWCIFGCGGDRDPGKRAQMGAIAERLAHKVIVTSDNPRTEDPKLILDDIRQGLLKPEDAFWEIDRRDAISRAAASMVSGDTLVLAGKGHETYQVIGTTNIHFDDREEARLAFSAELTSSKRTM</sequence>
<feature type="domain" description="Mur ligase N-terminal catalytic" evidence="2">
    <location>
        <begin position="30"/>
        <end position="77"/>
    </location>
</feature>
<dbReference type="HAMAP" id="MF_00208">
    <property type="entry name" value="MurE"/>
    <property type="match status" value="1"/>
</dbReference>
<accession>B3T6U2</accession>
<dbReference type="InterPro" id="IPR004101">
    <property type="entry name" value="Mur_ligase_C"/>
</dbReference>
<dbReference type="SUPFAM" id="SSF63418">
    <property type="entry name" value="MurE/MurF N-terminal domain"/>
    <property type="match status" value="1"/>
</dbReference>
<name>B3T6U2_9ZZZZ</name>
<dbReference type="Gene3D" id="3.40.1190.10">
    <property type="entry name" value="Mur-like, catalytic domain"/>
    <property type="match status" value="1"/>
</dbReference>
<gene>
    <name evidence="5" type="ORF">ALOHA_HF4000APKG2M17ctg1g23</name>
</gene>
<dbReference type="GO" id="GO:0005524">
    <property type="term" value="F:ATP binding"/>
    <property type="evidence" value="ECO:0007669"/>
    <property type="project" value="InterPro"/>
</dbReference>
<reference evidence="5" key="1">
    <citation type="journal article" date="2008" name="ISME J.">
        <title>Genomic patterns of recombination, clonal divergence and environment in marine microbial populations.</title>
        <authorList>
            <person name="Konstantinidis K.T."/>
            <person name="Delong E.F."/>
        </authorList>
    </citation>
    <scope>NUCLEOTIDE SEQUENCE</scope>
</reference>
<dbReference type="Pfam" id="PF01225">
    <property type="entry name" value="Mur_ligase"/>
    <property type="match status" value="1"/>
</dbReference>
<dbReference type="NCBIfam" id="NF001126">
    <property type="entry name" value="PRK00139.1-4"/>
    <property type="match status" value="1"/>
</dbReference>
<evidence type="ECO:0000259" key="3">
    <source>
        <dbReference type="Pfam" id="PF02875"/>
    </source>
</evidence>
<dbReference type="InterPro" id="IPR036565">
    <property type="entry name" value="Mur-like_cat_sf"/>
</dbReference>
<feature type="domain" description="Mur ligase C-terminal" evidence="3">
    <location>
        <begin position="329"/>
        <end position="457"/>
    </location>
</feature>
<evidence type="ECO:0000313" key="5">
    <source>
        <dbReference type="EMBL" id="ABZ08301.1"/>
    </source>
</evidence>
<dbReference type="InterPro" id="IPR013221">
    <property type="entry name" value="Mur_ligase_cen"/>
</dbReference>
<dbReference type="PANTHER" id="PTHR23135">
    <property type="entry name" value="MUR LIGASE FAMILY MEMBER"/>
    <property type="match status" value="1"/>
</dbReference>
<dbReference type="InterPro" id="IPR000713">
    <property type="entry name" value="Mur_ligase_N"/>
</dbReference>
<dbReference type="Pfam" id="PF02875">
    <property type="entry name" value="Mur_ligase_C"/>
    <property type="match status" value="1"/>
</dbReference>
<comment type="similarity">
    <text evidence="1">Belongs to the MurCDEF family. MurE subfamily.</text>
</comment>
<dbReference type="InterPro" id="IPR035911">
    <property type="entry name" value="MurE/MurF_N"/>
</dbReference>
<dbReference type="GO" id="GO:0051301">
    <property type="term" value="P:cell division"/>
    <property type="evidence" value="ECO:0007669"/>
    <property type="project" value="InterPro"/>
</dbReference>
<dbReference type="Gene3D" id="3.90.190.20">
    <property type="entry name" value="Mur ligase, C-terminal domain"/>
    <property type="match status" value="1"/>
</dbReference>
<dbReference type="GO" id="GO:0016881">
    <property type="term" value="F:acid-amino acid ligase activity"/>
    <property type="evidence" value="ECO:0007669"/>
    <property type="project" value="InterPro"/>
</dbReference>
<dbReference type="InterPro" id="IPR036615">
    <property type="entry name" value="Mur_ligase_C_dom_sf"/>
</dbReference>
<organism evidence="5">
    <name type="scientific">uncultured marine microorganism HF4000_APKG2M17</name>
    <dbReference type="NCBI Taxonomy" id="455548"/>
    <lineage>
        <taxon>unclassified sequences</taxon>
        <taxon>environmental samples</taxon>
    </lineage>
</organism>
<proteinExistence type="inferred from homology"/>
<evidence type="ECO:0000259" key="2">
    <source>
        <dbReference type="Pfam" id="PF01225"/>
    </source>
</evidence>
<dbReference type="EMBL" id="EU016626">
    <property type="protein sequence ID" value="ABZ08301.1"/>
    <property type="molecule type" value="Genomic_DNA"/>
</dbReference>
<dbReference type="Pfam" id="PF08245">
    <property type="entry name" value="Mur_ligase_M"/>
    <property type="match status" value="1"/>
</dbReference>
<feature type="domain" description="Mur ligase central" evidence="4">
    <location>
        <begin position="111"/>
        <end position="306"/>
    </location>
</feature>
<evidence type="ECO:0000256" key="1">
    <source>
        <dbReference type="ARBA" id="ARBA00005898"/>
    </source>
</evidence>
<dbReference type="PANTHER" id="PTHR23135:SF4">
    <property type="entry name" value="UDP-N-ACETYLMURAMOYL-L-ALANYL-D-GLUTAMATE--2,6-DIAMINOPIMELATE LIGASE MURE HOMOLOG, CHLOROPLASTIC"/>
    <property type="match status" value="1"/>
</dbReference>